<reference evidence="5 6" key="1">
    <citation type="submission" date="2017-11" db="EMBL/GenBank/DDBJ databases">
        <title>Genomic Encyclopedia of Archaeal and Bacterial Type Strains, Phase II (KMG-II): From Individual Species to Whole Genera.</title>
        <authorList>
            <person name="Goeker M."/>
        </authorList>
    </citation>
    <scope>NUCLEOTIDE SEQUENCE [LARGE SCALE GENOMIC DNA]</scope>
    <source>
        <strain evidence="5 6">DSM 27393</strain>
    </source>
</reference>
<proteinExistence type="predicted"/>
<protein>
    <recommendedName>
        <fullName evidence="1">D-inositol 3-phosphate glycosyltransferase</fullName>
    </recommendedName>
</protein>
<dbReference type="CDD" id="cd03801">
    <property type="entry name" value="GT4_PimA-like"/>
    <property type="match status" value="1"/>
</dbReference>
<dbReference type="SUPFAM" id="SSF53756">
    <property type="entry name" value="UDP-Glycosyltransferase/glycogen phosphorylase"/>
    <property type="match status" value="1"/>
</dbReference>
<dbReference type="PANTHER" id="PTHR45947:SF3">
    <property type="entry name" value="SULFOQUINOVOSYL TRANSFERASE SQD2"/>
    <property type="match status" value="1"/>
</dbReference>
<dbReference type="GO" id="GO:0016758">
    <property type="term" value="F:hexosyltransferase activity"/>
    <property type="evidence" value="ECO:0007669"/>
    <property type="project" value="TreeGrafter"/>
</dbReference>
<sequence length="338" mass="36394">MNRPIAWHIGRRGEVAGGMTQVVNGYLAWSFDRFDVRVLVSRDGSHGPRALALFARAAARLATLGGRRTDVIVAHLSQGGSFLREGVLLRLARARGFATVAQLHGSSFRDFADRRPDLVRRVLSAASVVLTLSDESADVARRFVPADRVVLLPNAVPHGDEAPKGRTVVFGGSVSHRKGVDVLVRAWRAVGAGSGWRLLIAGPVADEAVVDRDLPDAEFLGSVEHAHLMHLLESSSVAVLPSRDEAMPMFILEALARRNCVIATRVGGIASVLDEGRGLLVDPGDVEQLEQALRTALFDDHARERIAAAGAASFDAEFSARAVYPRVEQVWSDALASR</sequence>
<evidence type="ECO:0000256" key="2">
    <source>
        <dbReference type="ARBA" id="ARBA00022676"/>
    </source>
</evidence>
<evidence type="ECO:0000313" key="6">
    <source>
        <dbReference type="Proteomes" id="UP000228758"/>
    </source>
</evidence>
<name>A0A2M9CIX9_9MICO</name>
<evidence type="ECO:0000313" key="5">
    <source>
        <dbReference type="EMBL" id="PJJ71844.1"/>
    </source>
</evidence>
<evidence type="ECO:0000256" key="3">
    <source>
        <dbReference type="ARBA" id="ARBA00022679"/>
    </source>
</evidence>
<keyword evidence="6" id="KW-1185">Reference proteome</keyword>
<dbReference type="Gene3D" id="3.40.50.2000">
    <property type="entry name" value="Glycogen Phosphorylase B"/>
    <property type="match status" value="2"/>
</dbReference>
<dbReference type="AlphaFoldDB" id="A0A2M9CIX9"/>
<keyword evidence="3 5" id="KW-0808">Transferase</keyword>
<dbReference type="EMBL" id="PGFF01000001">
    <property type="protein sequence ID" value="PJJ71844.1"/>
    <property type="molecule type" value="Genomic_DNA"/>
</dbReference>
<dbReference type="Proteomes" id="UP000228758">
    <property type="component" value="Unassembled WGS sequence"/>
</dbReference>
<dbReference type="InterPro" id="IPR028098">
    <property type="entry name" value="Glyco_trans_4-like_N"/>
</dbReference>
<gene>
    <name evidence="5" type="ORF">CLV46_1398</name>
</gene>
<dbReference type="Pfam" id="PF13692">
    <property type="entry name" value="Glyco_trans_1_4"/>
    <property type="match status" value="1"/>
</dbReference>
<keyword evidence="2" id="KW-0328">Glycosyltransferase</keyword>
<comment type="caution">
    <text evidence="5">The sequence shown here is derived from an EMBL/GenBank/DDBJ whole genome shotgun (WGS) entry which is preliminary data.</text>
</comment>
<organism evidence="5 6">
    <name type="scientific">Diaminobutyricimonas aerilata</name>
    <dbReference type="NCBI Taxonomy" id="1162967"/>
    <lineage>
        <taxon>Bacteria</taxon>
        <taxon>Bacillati</taxon>
        <taxon>Actinomycetota</taxon>
        <taxon>Actinomycetes</taxon>
        <taxon>Micrococcales</taxon>
        <taxon>Microbacteriaceae</taxon>
        <taxon>Diaminobutyricimonas</taxon>
    </lineage>
</organism>
<dbReference type="InterPro" id="IPR050194">
    <property type="entry name" value="Glycosyltransferase_grp1"/>
</dbReference>
<evidence type="ECO:0000256" key="1">
    <source>
        <dbReference type="ARBA" id="ARBA00021292"/>
    </source>
</evidence>
<accession>A0A2M9CIX9</accession>
<dbReference type="PANTHER" id="PTHR45947">
    <property type="entry name" value="SULFOQUINOVOSYL TRANSFERASE SQD2"/>
    <property type="match status" value="1"/>
</dbReference>
<dbReference type="OrthoDB" id="477186at2"/>
<dbReference type="GO" id="GO:1901137">
    <property type="term" value="P:carbohydrate derivative biosynthetic process"/>
    <property type="evidence" value="ECO:0007669"/>
    <property type="project" value="UniProtKB-ARBA"/>
</dbReference>
<dbReference type="Pfam" id="PF13579">
    <property type="entry name" value="Glyco_trans_4_4"/>
    <property type="match status" value="1"/>
</dbReference>
<dbReference type="RefSeq" id="WP_100364103.1">
    <property type="nucleotide sequence ID" value="NZ_PGFF01000001.1"/>
</dbReference>
<feature type="domain" description="Glycosyltransferase subfamily 4-like N-terminal" evidence="4">
    <location>
        <begin position="39"/>
        <end position="154"/>
    </location>
</feature>
<evidence type="ECO:0000259" key="4">
    <source>
        <dbReference type="Pfam" id="PF13579"/>
    </source>
</evidence>